<feature type="DNA-binding region" description="Homeobox" evidence="5">
    <location>
        <begin position="15"/>
        <end position="77"/>
    </location>
</feature>
<name>A0A0M9VRY7_ESCWE</name>
<dbReference type="GO" id="GO:0008270">
    <property type="term" value="F:zinc ion binding"/>
    <property type="evidence" value="ECO:0007669"/>
    <property type="project" value="UniProtKB-KW"/>
</dbReference>
<accession>A0A0M9VRY7</accession>
<evidence type="ECO:0000256" key="1">
    <source>
        <dbReference type="ARBA" id="ARBA00023125"/>
    </source>
</evidence>
<feature type="domain" description="Homeobox" evidence="7">
    <location>
        <begin position="13"/>
        <end position="76"/>
    </location>
</feature>
<dbReference type="CDD" id="cd00086">
    <property type="entry name" value="homeodomain"/>
    <property type="match status" value="1"/>
</dbReference>
<keyword evidence="3 5" id="KW-0539">Nucleus</keyword>
<dbReference type="GO" id="GO:0005634">
    <property type="term" value="C:nucleus"/>
    <property type="evidence" value="ECO:0007669"/>
    <property type="project" value="UniProtKB-SubCell"/>
</dbReference>
<dbReference type="InterPro" id="IPR013087">
    <property type="entry name" value="Znf_C2H2_type"/>
</dbReference>
<comment type="subcellular location">
    <subcellularLocation>
        <location evidence="5">Nucleus</location>
    </subcellularLocation>
</comment>
<sequence length="389" mass="43999">MGLDMSSMGQAQPVLSRRNSSDSVKRIRVLRNWFAGHWKHPYPDEQEKAALVEQSGLTKTQVVNWFANARRRQRAMAQSHTDAGSRVFAQGSPMPESSLAGMSPMERWRNSPPSEEHISATELEGMMDVSGFCSSETTPNGFSDRGNMSDGAHSSVSGESSFYHPAAAPVEWPASASSAMSMYPPEDAGRHDLGHVGPGPGQLGIPAPIQRDDRIFRCTFCHQSFKKKYDWVRHERSIHLPGLDTWICAMPLTEAQSSLVWQVGNDHPECIFCGEASPTEEHIESHEFQACAERPLSERTFTRKDHLWQHLHKFHQCRKWEGWRPNLQLLQRARDEVESECGFCKFRMRTWSERADHLGRHFRNGANMADWVGGPGIKDVKYEGLLGWD</sequence>
<keyword evidence="4" id="KW-0479">Metal-binding</keyword>
<dbReference type="SUPFAM" id="SSF46689">
    <property type="entry name" value="Homeodomain-like"/>
    <property type="match status" value="1"/>
</dbReference>
<dbReference type="SMART" id="SM00389">
    <property type="entry name" value="HOX"/>
    <property type="match status" value="1"/>
</dbReference>
<evidence type="ECO:0000313" key="10">
    <source>
        <dbReference type="Proteomes" id="UP000053831"/>
    </source>
</evidence>
<feature type="region of interest" description="Disordered" evidence="6">
    <location>
        <begin position="81"/>
        <end position="113"/>
    </location>
</feature>
<dbReference type="OrthoDB" id="10056939at2759"/>
<feature type="region of interest" description="Disordered" evidence="6">
    <location>
        <begin position="1"/>
        <end position="21"/>
    </location>
</feature>
<dbReference type="GO" id="GO:0003677">
    <property type="term" value="F:DNA binding"/>
    <property type="evidence" value="ECO:0007669"/>
    <property type="project" value="UniProtKB-UniRule"/>
</dbReference>
<protein>
    <submittedName>
        <fullName evidence="9">Homeobox protein CUP9</fullName>
    </submittedName>
</protein>
<dbReference type="Gene3D" id="1.10.10.60">
    <property type="entry name" value="Homeodomain-like"/>
    <property type="match status" value="1"/>
</dbReference>
<dbReference type="InterPro" id="IPR050224">
    <property type="entry name" value="TALE_homeobox"/>
</dbReference>
<dbReference type="InterPro" id="IPR008422">
    <property type="entry name" value="KN_HD"/>
</dbReference>
<dbReference type="EMBL" id="LGSR01000028">
    <property type="protein sequence ID" value="KOS17139.1"/>
    <property type="molecule type" value="Genomic_DNA"/>
</dbReference>
<evidence type="ECO:0000313" key="9">
    <source>
        <dbReference type="EMBL" id="KOS17139.1"/>
    </source>
</evidence>
<feature type="domain" description="C2H2-type" evidence="8">
    <location>
        <begin position="216"/>
        <end position="239"/>
    </location>
</feature>
<keyword evidence="4" id="KW-0863">Zinc-finger</keyword>
<evidence type="ECO:0000256" key="4">
    <source>
        <dbReference type="PROSITE-ProRule" id="PRU00042"/>
    </source>
</evidence>
<evidence type="ECO:0000259" key="7">
    <source>
        <dbReference type="PROSITE" id="PS50071"/>
    </source>
</evidence>
<proteinExistence type="predicted"/>
<evidence type="ECO:0000256" key="5">
    <source>
        <dbReference type="PROSITE-ProRule" id="PRU00108"/>
    </source>
</evidence>
<keyword evidence="4" id="KW-0862">Zinc</keyword>
<dbReference type="AlphaFoldDB" id="A0A0M9VRY7"/>
<evidence type="ECO:0000259" key="8">
    <source>
        <dbReference type="PROSITE" id="PS50157"/>
    </source>
</evidence>
<dbReference type="PROSITE" id="PS50157">
    <property type="entry name" value="ZINC_FINGER_C2H2_2"/>
    <property type="match status" value="1"/>
</dbReference>
<gene>
    <name evidence="9" type="ORF">ESCO_005836</name>
</gene>
<comment type="caution">
    <text evidence="9">The sequence shown here is derived from an EMBL/GenBank/DDBJ whole genome shotgun (WGS) entry which is preliminary data.</text>
</comment>
<dbReference type="Proteomes" id="UP000053831">
    <property type="component" value="Unassembled WGS sequence"/>
</dbReference>
<dbReference type="InterPro" id="IPR009057">
    <property type="entry name" value="Homeodomain-like_sf"/>
</dbReference>
<dbReference type="PANTHER" id="PTHR11850">
    <property type="entry name" value="HOMEOBOX PROTEIN TRANSCRIPTION FACTORS"/>
    <property type="match status" value="1"/>
</dbReference>
<evidence type="ECO:0000256" key="2">
    <source>
        <dbReference type="ARBA" id="ARBA00023155"/>
    </source>
</evidence>
<dbReference type="Pfam" id="PF05920">
    <property type="entry name" value="Homeobox_KN"/>
    <property type="match status" value="1"/>
</dbReference>
<keyword evidence="2 5" id="KW-0371">Homeobox</keyword>
<dbReference type="GO" id="GO:0006355">
    <property type="term" value="P:regulation of DNA-templated transcription"/>
    <property type="evidence" value="ECO:0007669"/>
    <property type="project" value="InterPro"/>
</dbReference>
<dbReference type="PROSITE" id="PS50071">
    <property type="entry name" value="HOMEOBOX_2"/>
    <property type="match status" value="1"/>
</dbReference>
<dbReference type="InterPro" id="IPR001356">
    <property type="entry name" value="HD"/>
</dbReference>
<reference evidence="9 10" key="1">
    <citation type="submission" date="2015-07" db="EMBL/GenBank/DDBJ databases">
        <title>The genome of the fungus Escovopsis weberi, a specialized disease agent of ant agriculture.</title>
        <authorList>
            <person name="de Man T.J."/>
            <person name="Stajich J.E."/>
            <person name="Kubicek C.P."/>
            <person name="Chenthamara K."/>
            <person name="Atanasova L."/>
            <person name="Druzhinina I.S."/>
            <person name="Birnbaum S."/>
            <person name="Barribeau S.M."/>
            <person name="Teiling C."/>
            <person name="Suen G."/>
            <person name="Currie C."/>
            <person name="Gerardo N.M."/>
        </authorList>
    </citation>
    <scope>NUCLEOTIDE SEQUENCE [LARGE SCALE GENOMIC DNA]</scope>
</reference>
<evidence type="ECO:0000256" key="3">
    <source>
        <dbReference type="ARBA" id="ARBA00023242"/>
    </source>
</evidence>
<dbReference type="SMART" id="SM00355">
    <property type="entry name" value="ZnF_C2H2"/>
    <property type="match status" value="2"/>
</dbReference>
<organism evidence="9 10">
    <name type="scientific">Escovopsis weberi</name>
    <dbReference type="NCBI Taxonomy" id="150374"/>
    <lineage>
        <taxon>Eukaryota</taxon>
        <taxon>Fungi</taxon>
        <taxon>Dikarya</taxon>
        <taxon>Ascomycota</taxon>
        <taxon>Pezizomycotina</taxon>
        <taxon>Sordariomycetes</taxon>
        <taxon>Hypocreomycetidae</taxon>
        <taxon>Hypocreales</taxon>
        <taxon>Hypocreaceae</taxon>
        <taxon>Escovopsis</taxon>
    </lineage>
</organism>
<dbReference type="PROSITE" id="PS00028">
    <property type="entry name" value="ZINC_FINGER_C2H2_1"/>
    <property type="match status" value="1"/>
</dbReference>
<dbReference type="STRING" id="150374.A0A0M9VRY7"/>
<evidence type="ECO:0000256" key="6">
    <source>
        <dbReference type="SAM" id="MobiDB-lite"/>
    </source>
</evidence>
<keyword evidence="10" id="KW-1185">Reference proteome</keyword>
<keyword evidence="1 5" id="KW-0238">DNA-binding</keyword>